<sequence>MAGVCCAVSTSYCKSINIVRCCSNPPTNRDNDSKKHAPQLLKFAVNGVTEILRLFSIGNHKRVDVVVSERKDELGVYGVDDVLGILKADYDNAYFVTGIFSPSIYADDCLFEDPTIKFRGTELYSRNLQLLVPFFEQPCIVLKNIQKGADSERDFVFANWSLRTYLKLPWRPLIAIEGSTMYYLDDEYKIIRHAESWSVSALEAVGQIFTPGFKKPRD</sequence>
<dbReference type="InterPro" id="IPR018790">
    <property type="entry name" value="DUF2358"/>
</dbReference>
<name>A0A7C9DKY7_OPUST</name>
<evidence type="ECO:0000313" key="1">
    <source>
        <dbReference type="EMBL" id="MBA4645781.1"/>
    </source>
</evidence>
<dbReference type="InterPro" id="IPR032710">
    <property type="entry name" value="NTF2-like_dom_sf"/>
</dbReference>
<dbReference type="PANTHER" id="PTHR34123">
    <property type="entry name" value="OS04G0578200 PROTEIN"/>
    <property type="match status" value="1"/>
</dbReference>
<dbReference type="Pfam" id="PF10184">
    <property type="entry name" value="DUF2358"/>
    <property type="match status" value="1"/>
</dbReference>
<dbReference type="AlphaFoldDB" id="A0A7C9DKY7"/>
<dbReference type="PANTHER" id="PTHR34123:SF4">
    <property type="entry name" value="PHOSPHORIBOSYLTRANSFERASE-LIKE PROTEIN, PUTATIVE (DUF2358)-RELATED"/>
    <property type="match status" value="1"/>
</dbReference>
<reference evidence="1" key="1">
    <citation type="journal article" date="2013" name="J. Plant Res.">
        <title>Effect of fungi and light on seed germination of three Opuntia species from semiarid lands of central Mexico.</title>
        <authorList>
            <person name="Delgado-Sanchez P."/>
            <person name="Jimenez-Bremont J.F."/>
            <person name="Guerrero-Gonzalez Mde L."/>
            <person name="Flores J."/>
        </authorList>
    </citation>
    <scope>NUCLEOTIDE SEQUENCE</scope>
    <source>
        <tissue evidence="1">Cladode</tissue>
    </source>
</reference>
<dbReference type="SUPFAM" id="SSF54427">
    <property type="entry name" value="NTF2-like"/>
    <property type="match status" value="1"/>
</dbReference>
<reference evidence="1" key="2">
    <citation type="submission" date="2020-07" db="EMBL/GenBank/DDBJ databases">
        <authorList>
            <person name="Vera ALvarez R."/>
            <person name="Arias-Moreno D.M."/>
            <person name="Jimenez-Jacinto V."/>
            <person name="Jimenez-Bremont J.F."/>
            <person name="Swaminathan K."/>
            <person name="Moose S.P."/>
            <person name="Guerrero-Gonzalez M.L."/>
            <person name="Marino-Ramirez L."/>
            <person name="Landsman D."/>
            <person name="Rodriguez-Kessler M."/>
            <person name="Delgado-Sanchez P."/>
        </authorList>
    </citation>
    <scope>NUCLEOTIDE SEQUENCE</scope>
    <source>
        <tissue evidence="1">Cladode</tissue>
    </source>
</reference>
<protein>
    <submittedName>
        <fullName evidence="1">Uncharacterized protein</fullName>
    </submittedName>
</protein>
<dbReference type="EMBL" id="GISG01143528">
    <property type="protein sequence ID" value="MBA4645780.1"/>
    <property type="molecule type" value="Transcribed_RNA"/>
</dbReference>
<accession>A0A7C9DKY7</accession>
<organism evidence="1">
    <name type="scientific">Opuntia streptacantha</name>
    <name type="common">Prickly pear cactus</name>
    <name type="synonym">Opuntia cardona</name>
    <dbReference type="NCBI Taxonomy" id="393608"/>
    <lineage>
        <taxon>Eukaryota</taxon>
        <taxon>Viridiplantae</taxon>
        <taxon>Streptophyta</taxon>
        <taxon>Embryophyta</taxon>
        <taxon>Tracheophyta</taxon>
        <taxon>Spermatophyta</taxon>
        <taxon>Magnoliopsida</taxon>
        <taxon>eudicotyledons</taxon>
        <taxon>Gunneridae</taxon>
        <taxon>Pentapetalae</taxon>
        <taxon>Caryophyllales</taxon>
        <taxon>Cactineae</taxon>
        <taxon>Cactaceae</taxon>
        <taxon>Opuntioideae</taxon>
        <taxon>Opuntia</taxon>
    </lineage>
</organism>
<proteinExistence type="predicted"/>
<dbReference type="EMBL" id="GISG01143529">
    <property type="protein sequence ID" value="MBA4645781.1"/>
    <property type="molecule type" value="Transcribed_RNA"/>
</dbReference>